<name>A0A4V1C4T3_PYROR</name>
<dbReference type="Gene3D" id="3.90.228.10">
    <property type="match status" value="1"/>
</dbReference>
<organism evidence="7 8">
    <name type="scientific">Pyricularia oryzae</name>
    <name type="common">Rice blast fungus</name>
    <name type="synonym">Magnaporthe oryzae</name>
    <dbReference type="NCBI Taxonomy" id="318829"/>
    <lineage>
        <taxon>Eukaryota</taxon>
        <taxon>Fungi</taxon>
        <taxon>Dikarya</taxon>
        <taxon>Ascomycota</taxon>
        <taxon>Pezizomycotina</taxon>
        <taxon>Sordariomycetes</taxon>
        <taxon>Sordariomycetidae</taxon>
        <taxon>Magnaporthales</taxon>
        <taxon>Pyriculariaceae</taxon>
        <taxon>Pyricularia</taxon>
    </lineage>
</organism>
<keyword evidence="2" id="KW-0808">Transferase</keyword>
<protein>
    <recommendedName>
        <fullName evidence="6">UBC core domain-containing protein</fullName>
    </recommendedName>
</protein>
<evidence type="ECO:0000313" key="7">
    <source>
        <dbReference type="EMBL" id="QBZ53985.1"/>
    </source>
</evidence>
<feature type="region of interest" description="Disordered" evidence="5">
    <location>
        <begin position="116"/>
        <end position="157"/>
    </location>
</feature>
<accession>A0A4V1C4T3</accession>
<keyword evidence="1" id="KW-0328">Glycosyltransferase</keyword>
<evidence type="ECO:0000256" key="5">
    <source>
        <dbReference type="SAM" id="MobiDB-lite"/>
    </source>
</evidence>
<dbReference type="AlphaFoldDB" id="A0A4V1C4T3"/>
<dbReference type="SUPFAM" id="SSF54495">
    <property type="entry name" value="UBC-like"/>
    <property type="match status" value="1"/>
</dbReference>
<dbReference type="InterPro" id="IPR016135">
    <property type="entry name" value="UBQ-conjugating_enzyme/RWD"/>
</dbReference>
<evidence type="ECO:0000256" key="1">
    <source>
        <dbReference type="ARBA" id="ARBA00022676"/>
    </source>
</evidence>
<dbReference type="Gene3D" id="3.10.110.10">
    <property type="entry name" value="Ubiquitin Conjugating Enzyme"/>
    <property type="match status" value="1"/>
</dbReference>
<evidence type="ECO:0000259" key="6">
    <source>
        <dbReference type="PROSITE" id="PS50127"/>
    </source>
</evidence>
<evidence type="ECO:0000313" key="8">
    <source>
        <dbReference type="Proteomes" id="UP000294847"/>
    </source>
</evidence>
<feature type="domain" description="UBC core" evidence="6">
    <location>
        <begin position="1039"/>
        <end position="1208"/>
    </location>
</feature>
<dbReference type="GO" id="GO:0016779">
    <property type="term" value="F:nucleotidyltransferase activity"/>
    <property type="evidence" value="ECO:0007669"/>
    <property type="project" value="UniProtKB-KW"/>
</dbReference>
<dbReference type="CDD" id="cd23802">
    <property type="entry name" value="UBCc_UBE2Q"/>
    <property type="match status" value="1"/>
</dbReference>
<dbReference type="Proteomes" id="UP000294847">
    <property type="component" value="Chromosome 1"/>
</dbReference>
<dbReference type="GO" id="GO:0003950">
    <property type="term" value="F:NAD+ poly-ADP-ribosyltransferase activity"/>
    <property type="evidence" value="ECO:0007669"/>
    <property type="project" value="InterPro"/>
</dbReference>
<dbReference type="InterPro" id="IPR000608">
    <property type="entry name" value="UBC"/>
</dbReference>
<sequence>MTARKFKADVLAAATEAEAGRIKNVSSVRRGDDDEVIVTYFNRDLLKSLQVRLLAANIDGYPGPCNFLLFTDDEEAPRQVAKVLEQVQTHFATGSNLTILRAVTYLSKSLDKCLGQSSSLDSPDASDAEMTDIDNINDNDEGDDSGDEDDEDDDAYDSFGAIATDDEADDEGFFAQMSGGVAAAPTNTRTTQLSQSQLQERERIRGSLRKAKRSGCKIGVLAGLLPDHNSHIFSMSVRICKLGLSEENLLAWGLSGSDYLVLLVSISGTTFPTMESIMDRPAVHSGMKFRIRKCANFKPTVGQAIKAFNEAIIRDDELEGPAPDSAADPPLERIFLSRSFDDFMSECFVSLVKLRENFGCSWDDANESLVDGISNASDLDRQFSSDKATEMHDHLASGVGTERSVPLICWEFAMKYFRECTKYCLRCHRLVRNDVGSLKPFVCSNQLCLFQYMQMGLGPSIEHEILTQPKVVDLLCSFCYSSTVCARNMTMTGAGLSGNSKYSIREFPVGLSLKVPDFFNKRQPSAPLPSCIAVRVTDLGQSLLLRTYDHNDWLESLRPGVCYALVSRFTLLNHGFAFEDSTVSSKLATLYSRPTLGTKGYIDYSGQQYVGGISASTESITYGNVINIDRMAGTVSISVAGRRYGGAVDIGPAPEINPGHDPAQLFLSTFDTSFDSLLDDGKAIAIRFILDMLPPIEQIRSFLKKTPNSSVKGMSQVIAPTATLLEWIVATNRSLIMCLEDDDDVGPTLDATTVQPLASLKIPEMSDYIQFRFAQGSPDKEERFRTELNQMGVVGSKYPTIFAWHGSGQFNWHSIIRTGLDFNTVANGRAFGNGIYFSQDFATSMGYAYPGTNFIWPSSAFQSNITIVLSELINIPNRFVSRSPHLVVQNIDWQQCRYLFIKKQMPSEQDPPLSAVAPPASLRKPSPIMFIDQDPCMIPQGVGGRPLRIPRAAIPSSGSQMLPTDDGYKSEDDDIDVLTELVEISNGEEGVYSDEDGSDTDVEILEVRTIKPAHLTDFQPGTLDLASLPRLAPPQRSGGAGRHLAREISALRKIQEASPSHELGWYIDFDGMSNMFQMIVELHSFDKTKALGRSMVETNVMSIVIELRFGENFPISPPFVRVIRPRFLPFHAGGGGHVTIGGAMCMELLTSTGWSPACSIEHVLIMVRLALVSEDPKPAQIEGVGGGDYDIGSAIAAYRRAATVHGWQIPQDLNQTAMGAGSGST</sequence>
<keyword evidence="4" id="KW-0520">NAD</keyword>
<evidence type="ECO:0000256" key="4">
    <source>
        <dbReference type="ARBA" id="ARBA00023027"/>
    </source>
</evidence>
<keyword evidence="3" id="KW-0548">Nucleotidyltransferase</keyword>
<evidence type="ECO:0000256" key="2">
    <source>
        <dbReference type="ARBA" id="ARBA00022679"/>
    </source>
</evidence>
<dbReference type="EMBL" id="CP034204">
    <property type="protein sequence ID" value="QBZ53985.1"/>
    <property type="molecule type" value="Genomic_DNA"/>
</dbReference>
<dbReference type="InterPro" id="IPR012317">
    <property type="entry name" value="Poly(ADP-ribose)pol_cat_dom"/>
</dbReference>
<dbReference type="Pfam" id="PF00644">
    <property type="entry name" value="PARP"/>
    <property type="match status" value="1"/>
</dbReference>
<dbReference type="PROSITE" id="PS50127">
    <property type="entry name" value="UBC_2"/>
    <property type="match status" value="1"/>
</dbReference>
<reference evidence="7 8" key="1">
    <citation type="journal article" date="2019" name="Mol. Biol. Evol.">
        <title>Blast fungal genomes show frequent chromosomal changes, gene gains and losses, and effector gene turnover.</title>
        <authorList>
            <person name="Gomez Luciano L.B."/>
            <person name="Jason Tsai I."/>
            <person name="Chuma I."/>
            <person name="Tosa Y."/>
            <person name="Chen Y.H."/>
            <person name="Li J.Y."/>
            <person name="Li M.Y."/>
            <person name="Jade Lu M.Y."/>
            <person name="Nakayashiki H."/>
            <person name="Li W.H."/>
        </authorList>
    </citation>
    <scope>NUCLEOTIDE SEQUENCE [LARGE SCALE GENOMIC DNA]</scope>
    <source>
        <strain evidence="7">MZ5-1-6</strain>
    </source>
</reference>
<proteinExistence type="predicted"/>
<dbReference type="InterPro" id="IPR051838">
    <property type="entry name" value="ARTD_PARP"/>
</dbReference>
<dbReference type="PANTHER" id="PTHR21328">
    <property type="entry name" value="POLY ADP-RIBOSE POLYMERASE FAMILY, MEMBER PARP"/>
    <property type="match status" value="1"/>
</dbReference>
<gene>
    <name evidence="7" type="ORF">PoMZ_09675</name>
</gene>
<feature type="compositionally biased region" description="Acidic residues" evidence="5">
    <location>
        <begin position="124"/>
        <end position="156"/>
    </location>
</feature>
<dbReference type="SUPFAM" id="SSF56399">
    <property type="entry name" value="ADP-ribosylation"/>
    <property type="match status" value="1"/>
</dbReference>
<evidence type="ECO:0000256" key="3">
    <source>
        <dbReference type="ARBA" id="ARBA00022695"/>
    </source>
</evidence>